<dbReference type="RefSeq" id="WP_190887206.1">
    <property type="nucleotide sequence ID" value="NZ_JACWZY010000008.1"/>
</dbReference>
<sequence length="243" mass="26573">MTSSSIPSNRLIGFLLILGAVLVLIPYTLLTITFNYPLVLREEPGQVLTQFHAGGSTLIFTWLAFALSGFPLLIAYVLIGQRFENQVYFVRLATTLGVTSGLVQIVGLLRWTFVVPVLATNYVNTTDPAIRAASVAAFQTIHQFGGVLLGEHLGQLLTIAWTILIARTFAQLALFPSWVSWFGYVASAIYLMAQGDLLATVIPGFPAWDLAGLLGSTFWLVWLVTVGVQFLRLNRLDNVLASV</sequence>
<dbReference type="AlphaFoldDB" id="A0A926XVM7"/>
<keyword evidence="3" id="KW-1185">Reference proteome</keyword>
<evidence type="ECO:0000256" key="1">
    <source>
        <dbReference type="SAM" id="Phobius"/>
    </source>
</evidence>
<proteinExistence type="predicted"/>
<organism evidence="2 3">
    <name type="scientific">Spirosoma profusum</name>
    <dbReference type="NCBI Taxonomy" id="2771354"/>
    <lineage>
        <taxon>Bacteria</taxon>
        <taxon>Pseudomonadati</taxon>
        <taxon>Bacteroidota</taxon>
        <taxon>Cytophagia</taxon>
        <taxon>Cytophagales</taxon>
        <taxon>Cytophagaceae</taxon>
        <taxon>Spirosoma</taxon>
    </lineage>
</organism>
<name>A0A926XVM7_9BACT</name>
<dbReference type="EMBL" id="JACWZY010000008">
    <property type="protein sequence ID" value="MBD2701347.1"/>
    <property type="molecule type" value="Genomic_DNA"/>
</dbReference>
<accession>A0A926XVM7</accession>
<feature type="transmembrane region" description="Helical" evidence="1">
    <location>
        <begin position="181"/>
        <end position="203"/>
    </location>
</feature>
<feature type="transmembrane region" description="Helical" evidence="1">
    <location>
        <begin position="88"/>
        <end position="109"/>
    </location>
</feature>
<feature type="transmembrane region" description="Helical" evidence="1">
    <location>
        <begin position="210"/>
        <end position="231"/>
    </location>
</feature>
<keyword evidence="1" id="KW-0472">Membrane</keyword>
<keyword evidence="1" id="KW-1133">Transmembrane helix</keyword>
<dbReference type="InterPro" id="IPR025495">
    <property type="entry name" value="DUF4386"/>
</dbReference>
<dbReference type="Proteomes" id="UP000598820">
    <property type="component" value="Unassembled WGS sequence"/>
</dbReference>
<dbReference type="Pfam" id="PF14329">
    <property type="entry name" value="DUF4386"/>
    <property type="match status" value="1"/>
</dbReference>
<comment type="caution">
    <text evidence="2">The sequence shown here is derived from an EMBL/GenBank/DDBJ whole genome shotgun (WGS) entry which is preliminary data.</text>
</comment>
<reference evidence="2" key="1">
    <citation type="submission" date="2020-09" db="EMBL/GenBank/DDBJ databases">
        <authorList>
            <person name="Kim M.K."/>
        </authorList>
    </citation>
    <scope>NUCLEOTIDE SEQUENCE</scope>
    <source>
        <strain evidence="2">BT702</strain>
    </source>
</reference>
<feature type="transmembrane region" description="Helical" evidence="1">
    <location>
        <begin position="59"/>
        <end position="79"/>
    </location>
</feature>
<evidence type="ECO:0000313" key="3">
    <source>
        <dbReference type="Proteomes" id="UP000598820"/>
    </source>
</evidence>
<protein>
    <submittedName>
        <fullName evidence="2">DUF4386 domain-containing protein</fullName>
    </submittedName>
</protein>
<feature type="transmembrane region" description="Helical" evidence="1">
    <location>
        <begin position="12"/>
        <end position="39"/>
    </location>
</feature>
<evidence type="ECO:0000313" key="2">
    <source>
        <dbReference type="EMBL" id="MBD2701347.1"/>
    </source>
</evidence>
<keyword evidence="1" id="KW-0812">Transmembrane</keyword>
<gene>
    <name evidence="2" type="ORF">IC229_11910</name>
</gene>